<dbReference type="EMBL" id="CAADHO010000006">
    <property type="protein sequence ID" value="VFQ45899.1"/>
    <property type="molecule type" value="Genomic_DNA"/>
</dbReference>
<dbReference type="Pfam" id="PF04862">
    <property type="entry name" value="DUF642"/>
    <property type="match status" value="1"/>
</dbReference>
<keyword evidence="1" id="KW-1133">Transmembrane helix</keyword>
<evidence type="ECO:0000313" key="3">
    <source>
        <dbReference type="EMBL" id="VFQ45899.1"/>
    </source>
</evidence>
<dbReference type="SUPFAM" id="SSF54523">
    <property type="entry name" value="Pili subunits"/>
    <property type="match status" value="1"/>
</dbReference>
<evidence type="ECO:0000259" key="2">
    <source>
        <dbReference type="Pfam" id="PF04862"/>
    </source>
</evidence>
<organism evidence="3 4">
    <name type="scientific">Desulfoluna butyratoxydans</name>
    <dbReference type="NCBI Taxonomy" id="231438"/>
    <lineage>
        <taxon>Bacteria</taxon>
        <taxon>Pseudomonadati</taxon>
        <taxon>Thermodesulfobacteriota</taxon>
        <taxon>Desulfobacteria</taxon>
        <taxon>Desulfobacterales</taxon>
        <taxon>Desulfolunaceae</taxon>
        <taxon>Desulfoluna</taxon>
    </lineage>
</organism>
<dbReference type="InterPro" id="IPR008979">
    <property type="entry name" value="Galactose-bd-like_sf"/>
</dbReference>
<dbReference type="SUPFAM" id="SSF49785">
    <property type="entry name" value="Galactose-binding domain-like"/>
    <property type="match status" value="1"/>
</dbReference>
<evidence type="ECO:0000313" key="4">
    <source>
        <dbReference type="Proteomes" id="UP000507962"/>
    </source>
</evidence>
<keyword evidence="4" id="KW-1185">Reference proteome</keyword>
<dbReference type="RefSeq" id="WP_180142964.1">
    <property type="nucleotide sequence ID" value="NZ_CAADHO010000006.1"/>
</dbReference>
<dbReference type="AlphaFoldDB" id="A0A4U8YRF8"/>
<dbReference type="Pfam" id="PF07963">
    <property type="entry name" value="N_methyl"/>
    <property type="match status" value="1"/>
</dbReference>
<gene>
    <name evidence="3" type="ORF">MSL71_35620</name>
</gene>
<evidence type="ECO:0000256" key="1">
    <source>
        <dbReference type="SAM" id="Phobius"/>
    </source>
</evidence>
<accession>A0A4U8YRF8</accession>
<dbReference type="InterPro" id="IPR045584">
    <property type="entry name" value="Pilin-like"/>
</dbReference>
<keyword evidence="1" id="KW-0812">Transmembrane</keyword>
<feature type="transmembrane region" description="Helical" evidence="1">
    <location>
        <begin position="12"/>
        <end position="31"/>
    </location>
</feature>
<dbReference type="Gene3D" id="2.60.120.260">
    <property type="entry name" value="Galactose-binding domain-like"/>
    <property type="match status" value="1"/>
</dbReference>
<name>A0A4U8YRF8_9BACT</name>
<proteinExistence type="predicted"/>
<protein>
    <submittedName>
        <fullName evidence="3">Prokaryotic n-terminal methylation site</fullName>
    </submittedName>
</protein>
<keyword evidence="1" id="KW-0472">Membrane</keyword>
<dbReference type="Proteomes" id="UP000507962">
    <property type="component" value="Unassembled WGS sequence"/>
</dbReference>
<dbReference type="InterPro" id="IPR012902">
    <property type="entry name" value="N_methyl_site"/>
</dbReference>
<dbReference type="PROSITE" id="PS00409">
    <property type="entry name" value="PROKAR_NTER_METHYL"/>
    <property type="match status" value="1"/>
</dbReference>
<sequence length="275" mass="30231">MTPQTTHNAGFSLLELMVTVAIVGVLSSIAIPRYLNYKEKVYAANCLLLRRDIETQTQSYYFEHEAFTPDFIDSYQCPRGGVYTWSSSSIEVPEYGQVQCSLHHTSASQVQSDIPAGENLLDNSTFDSVNRNVKRWAPVPTGRINGWESNTGAIEIWRDGFLGYSSPNGGHIVELDGGRANDTISQSVQTEAGRVYEIKITARARRANSSDFSVGWGGDEVETFTPPTNEWKEYTVQVTGTGDPIDLSLSEIAGQSNGLGTLIDKVEVIATDTFE</sequence>
<dbReference type="InterPro" id="IPR006946">
    <property type="entry name" value="DGR2-like_dom"/>
</dbReference>
<feature type="domain" description="DUF642" evidence="2">
    <location>
        <begin position="120"/>
        <end position="268"/>
    </location>
</feature>
<reference evidence="3 4" key="1">
    <citation type="submission" date="2019-03" db="EMBL/GenBank/DDBJ databases">
        <authorList>
            <person name="Nijsse B."/>
        </authorList>
    </citation>
    <scope>NUCLEOTIDE SEQUENCE [LARGE SCALE GENOMIC DNA]</scope>
    <source>
        <strain evidence="3">Desulfoluna butyratoxydans MSL71</strain>
    </source>
</reference>
<dbReference type="NCBIfam" id="TIGR02532">
    <property type="entry name" value="IV_pilin_GFxxxE"/>
    <property type="match status" value="1"/>
</dbReference>
<dbReference type="Gene3D" id="3.30.700.10">
    <property type="entry name" value="Glycoprotein, Type 4 Pilin"/>
    <property type="match status" value="1"/>
</dbReference>